<dbReference type="EMBL" id="VVXK01000026">
    <property type="protein sequence ID" value="KAA2366315.1"/>
    <property type="molecule type" value="Genomic_DNA"/>
</dbReference>
<name>A0A5B3FYN0_9BACT</name>
<proteinExistence type="predicted"/>
<dbReference type="PANTHER" id="PTHR34585:SF22">
    <property type="entry name" value="HELIX-TURN-HELIX DOMAIN-CONTAINING PROTEIN"/>
    <property type="match status" value="1"/>
</dbReference>
<accession>A0A5B3FYN0</accession>
<dbReference type="InterPro" id="IPR041657">
    <property type="entry name" value="HTH_17"/>
</dbReference>
<gene>
    <name evidence="2" type="ORF">F2Y13_13510</name>
</gene>
<reference evidence="2 3" key="1">
    <citation type="journal article" date="2019" name="Nat. Med.">
        <title>A library of human gut bacterial isolates paired with longitudinal multiomics data enables mechanistic microbiome research.</title>
        <authorList>
            <person name="Poyet M."/>
            <person name="Groussin M."/>
            <person name="Gibbons S.M."/>
            <person name="Avila-Pacheco J."/>
            <person name="Jiang X."/>
            <person name="Kearney S.M."/>
            <person name="Perrotta A.R."/>
            <person name="Berdy B."/>
            <person name="Zhao S."/>
            <person name="Lieberman T.D."/>
            <person name="Swanson P.K."/>
            <person name="Smith M."/>
            <person name="Roesemann S."/>
            <person name="Alexander J.E."/>
            <person name="Rich S.A."/>
            <person name="Livny J."/>
            <person name="Vlamakis H."/>
            <person name="Clish C."/>
            <person name="Bullock K."/>
            <person name="Deik A."/>
            <person name="Scott J."/>
            <person name="Pierce K.A."/>
            <person name="Xavier R.J."/>
            <person name="Alm E.J."/>
        </authorList>
    </citation>
    <scope>NUCLEOTIDE SEQUENCE [LARGE SCALE GENOMIC DNA]</scope>
    <source>
        <strain evidence="2 3">BIOML-A2</strain>
    </source>
</reference>
<evidence type="ECO:0000259" key="1">
    <source>
        <dbReference type="Pfam" id="PF12728"/>
    </source>
</evidence>
<dbReference type="PANTHER" id="PTHR34585">
    <property type="match status" value="1"/>
</dbReference>
<dbReference type="AlphaFoldDB" id="A0A5B3FYN0"/>
<organism evidence="2 3">
    <name type="scientific">Alistipes shahii</name>
    <dbReference type="NCBI Taxonomy" id="328814"/>
    <lineage>
        <taxon>Bacteria</taxon>
        <taxon>Pseudomonadati</taxon>
        <taxon>Bacteroidota</taxon>
        <taxon>Bacteroidia</taxon>
        <taxon>Bacteroidales</taxon>
        <taxon>Rikenellaceae</taxon>
        <taxon>Alistipes</taxon>
    </lineage>
</organism>
<dbReference type="SUPFAM" id="SSF46955">
    <property type="entry name" value="Putative DNA-binding domain"/>
    <property type="match status" value="1"/>
</dbReference>
<dbReference type="Pfam" id="PF12728">
    <property type="entry name" value="HTH_17"/>
    <property type="match status" value="1"/>
</dbReference>
<dbReference type="Gene3D" id="1.10.1660.10">
    <property type="match status" value="1"/>
</dbReference>
<feature type="domain" description="Helix-turn-helix" evidence="1">
    <location>
        <begin position="40"/>
        <end position="88"/>
    </location>
</feature>
<evidence type="ECO:0000313" key="2">
    <source>
        <dbReference type="EMBL" id="KAA2366315.1"/>
    </source>
</evidence>
<dbReference type="RefSeq" id="WP_149887787.1">
    <property type="nucleotide sequence ID" value="NZ_VVXK01000026.1"/>
</dbReference>
<protein>
    <submittedName>
        <fullName evidence="2">Helix-turn-helix domain-containing protein</fullName>
    </submittedName>
</protein>
<dbReference type="Proteomes" id="UP000323567">
    <property type="component" value="Unassembled WGS sequence"/>
</dbReference>
<sequence length="93" mass="11092">MEVTMMEHDAYLELRRRLCGLSVAVTELYRKVAPPTREKWLSTQEVCEALHISQRALQNYRDRGIIPYSTIGSKFYYRETDVERVIREAQIRR</sequence>
<evidence type="ECO:0000313" key="3">
    <source>
        <dbReference type="Proteomes" id="UP000323567"/>
    </source>
</evidence>
<comment type="caution">
    <text evidence="2">The sequence shown here is derived from an EMBL/GenBank/DDBJ whole genome shotgun (WGS) entry which is preliminary data.</text>
</comment>
<dbReference type="InterPro" id="IPR009061">
    <property type="entry name" value="DNA-bd_dom_put_sf"/>
</dbReference>